<sequence length="80" mass="8667">MALVSGPHLFVTPCFESPSKREGKGGALLVACTLWRIYSLLVNISPGYAGRRNLVNNELTCKTITSLSVLSNSLLYVILV</sequence>
<comment type="caution">
    <text evidence="1">The sequence shown here is derived from an EMBL/GenBank/DDBJ whole genome shotgun (WGS) entry which is preliminary data.</text>
</comment>
<evidence type="ECO:0000313" key="2">
    <source>
        <dbReference type="Proteomes" id="UP001054945"/>
    </source>
</evidence>
<dbReference type="Proteomes" id="UP001054945">
    <property type="component" value="Unassembled WGS sequence"/>
</dbReference>
<keyword evidence="2" id="KW-1185">Reference proteome</keyword>
<dbReference type="AlphaFoldDB" id="A0AAV4Q3U5"/>
<organism evidence="1 2">
    <name type="scientific">Caerostris extrusa</name>
    <name type="common">Bark spider</name>
    <name type="synonym">Caerostris bankana</name>
    <dbReference type="NCBI Taxonomy" id="172846"/>
    <lineage>
        <taxon>Eukaryota</taxon>
        <taxon>Metazoa</taxon>
        <taxon>Ecdysozoa</taxon>
        <taxon>Arthropoda</taxon>
        <taxon>Chelicerata</taxon>
        <taxon>Arachnida</taxon>
        <taxon>Araneae</taxon>
        <taxon>Araneomorphae</taxon>
        <taxon>Entelegynae</taxon>
        <taxon>Araneoidea</taxon>
        <taxon>Araneidae</taxon>
        <taxon>Caerostris</taxon>
    </lineage>
</organism>
<protein>
    <submittedName>
        <fullName evidence="1">Uncharacterized protein</fullName>
    </submittedName>
</protein>
<proteinExistence type="predicted"/>
<reference evidence="1 2" key="1">
    <citation type="submission" date="2021-06" db="EMBL/GenBank/DDBJ databases">
        <title>Caerostris extrusa draft genome.</title>
        <authorList>
            <person name="Kono N."/>
            <person name="Arakawa K."/>
        </authorList>
    </citation>
    <scope>NUCLEOTIDE SEQUENCE [LARGE SCALE GENOMIC DNA]</scope>
</reference>
<gene>
    <name evidence="1" type="ORF">CEXT_26171</name>
</gene>
<dbReference type="EMBL" id="BPLR01005611">
    <property type="protein sequence ID" value="GIY03670.1"/>
    <property type="molecule type" value="Genomic_DNA"/>
</dbReference>
<evidence type="ECO:0000313" key="1">
    <source>
        <dbReference type="EMBL" id="GIY03670.1"/>
    </source>
</evidence>
<name>A0AAV4Q3U5_CAEEX</name>
<accession>A0AAV4Q3U5</accession>